<feature type="compositionally biased region" description="Polar residues" evidence="1">
    <location>
        <begin position="84"/>
        <end position="113"/>
    </location>
</feature>
<protein>
    <submittedName>
        <fullName evidence="2">HSP20 family molecular chaperone IbpA</fullName>
    </submittedName>
</protein>
<sequence length="201" mass="22698">MDWNNFDPLKYFMPKIDERNNMVNGIDKYVQNMLNQYLNGLGNVQTDETNSTTEDPNENPQPNEAPPTNNSENQNNNGPAFLPNLNSNQGGPTNPQAQANPSSMENSPQRTPPQSRVIELHGFIIIQILIPKHIDINDINVEHDATRIVVSGFPSGEPFEIKLPNLVRSKGGKAIFKKNILEIRLVKHEDDHLHPIPIRRK</sequence>
<name>A0ABT9ZQS5_9BACI</name>
<evidence type="ECO:0000313" key="3">
    <source>
        <dbReference type="Proteomes" id="UP001230005"/>
    </source>
</evidence>
<dbReference type="CDD" id="cd00298">
    <property type="entry name" value="ACD_sHsps_p23-like"/>
    <property type="match status" value="1"/>
</dbReference>
<proteinExistence type="predicted"/>
<evidence type="ECO:0000256" key="1">
    <source>
        <dbReference type="SAM" id="MobiDB-lite"/>
    </source>
</evidence>
<dbReference type="EMBL" id="JAUSUG010000003">
    <property type="protein sequence ID" value="MDQ0253593.1"/>
    <property type="molecule type" value="Genomic_DNA"/>
</dbReference>
<evidence type="ECO:0000313" key="2">
    <source>
        <dbReference type="EMBL" id="MDQ0253593.1"/>
    </source>
</evidence>
<dbReference type="Proteomes" id="UP001230005">
    <property type="component" value="Unassembled WGS sequence"/>
</dbReference>
<dbReference type="InterPro" id="IPR008978">
    <property type="entry name" value="HSP20-like_chaperone"/>
</dbReference>
<dbReference type="SUPFAM" id="SSF49764">
    <property type="entry name" value="HSP20-like chaperones"/>
    <property type="match status" value="1"/>
</dbReference>
<keyword evidence="3" id="KW-1185">Reference proteome</keyword>
<feature type="region of interest" description="Disordered" evidence="1">
    <location>
        <begin position="42"/>
        <end position="113"/>
    </location>
</feature>
<organism evidence="2 3">
    <name type="scientific">Evansella vedderi</name>
    <dbReference type="NCBI Taxonomy" id="38282"/>
    <lineage>
        <taxon>Bacteria</taxon>
        <taxon>Bacillati</taxon>
        <taxon>Bacillota</taxon>
        <taxon>Bacilli</taxon>
        <taxon>Bacillales</taxon>
        <taxon>Bacillaceae</taxon>
        <taxon>Evansella</taxon>
    </lineage>
</organism>
<feature type="compositionally biased region" description="Low complexity" evidence="1">
    <location>
        <begin position="52"/>
        <end position="77"/>
    </location>
</feature>
<dbReference type="RefSeq" id="WP_307322459.1">
    <property type="nucleotide sequence ID" value="NZ_JAUSUG010000003.1"/>
</dbReference>
<comment type="caution">
    <text evidence="2">The sequence shown here is derived from an EMBL/GenBank/DDBJ whole genome shotgun (WGS) entry which is preliminary data.</text>
</comment>
<accession>A0ABT9ZQS5</accession>
<gene>
    <name evidence="2" type="ORF">J2S74_000965</name>
</gene>
<reference evidence="2 3" key="1">
    <citation type="submission" date="2023-07" db="EMBL/GenBank/DDBJ databases">
        <title>Genomic Encyclopedia of Type Strains, Phase IV (KMG-IV): sequencing the most valuable type-strain genomes for metagenomic binning, comparative biology and taxonomic classification.</title>
        <authorList>
            <person name="Goeker M."/>
        </authorList>
    </citation>
    <scope>NUCLEOTIDE SEQUENCE [LARGE SCALE GENOMIC DNA]</scope>
    <source>
        <strain evidence="2 3">DSM 9768</strain>
    </source>
</reference>
<feature type="compositionally biased region" description="Polar residues" evidence="1">
    <location>
        <begin position="42"/>
        <end position="51"/>
    </location>
</feature>